<dbReference type="GO" id="GO:0005674">
    <property type="term" value="C:transcription factor TFIIF complex"/>
    <property type="evidence" value="ECO:0007669"/>
    <property type="project" value="InterPro"/>
</dbReference>
<protein>
    <recommendedName>
        <fullName evidence="3">Transcription initiation factor IIF subunit beta</fullName>
    </recommendedName>
    <alternativeName>
        <fullName evidence="9">TFIIF medium subunit</fullName>
    </alternativeName>
    <alternativeName>
        <fullName evidence="8">TFIIF-beta</fullName>
    </alternativeName>
</protein>
<name>A0A9P8WK85_9HYPO</name>
<keyword evidence="4" id="KW-0805">Transcription regulation</keyword>
<evidence type="ECO:0000256" key="8">
    <source>
        <dbReference type="ARBA" id="ARBA00081473"/>
    </source>
</evidence>
<keyword evidence="5" id="KW-0238">DNA-binding</keyword>
<feature type="region of interest" description="Disordered" evidence="10">
    <location>
        <begin position="147"/>
        <end position="166"/>
    </location>
</feature>
<evidence type="ECO:0000256" key="4">
    <source>
        <dbReference type="ARBA" id="ARBA00023015"/>
    </source>
</evidence>
<keyword evidence="7" id="KW-0539">Nucleus</keyword>
<dbReference type="PANTHER" id="PTHR10445">
    <property type="entry name" value="GENERAL TRANSCRIPTION FACTOR IIF SUBUNIT 2"/>
    <property type="match status" value="1"/>
</dbReference>
<evidence type="ECO:0000259" key="12">
    <source>
        <dbReference type="Pfam" id="PF17683"/>
    </source>
</evidence>
<evidence type="ECO:0000256" key="3">
    <source>
        <dbReference type="ARBA" id="ARBA00021453"/>
    </source>
</evidence>
<dbReference type="CDD" id="cd07980">
    <property type="entry name" value="TFIIF_beta"/>
    <property type="match status" value="1"/>
</dbReference>
<dbReference type="OrthoDB" id="26094at2759"/>
<evidence type="ECO:0000256" key="9">
    <source>
        <dbReference type="ARBA" id="ARBA00081863"/>
    </source>
</evidence>
<dbReference type="Pfam" id="PF02270">
    <property type="entry name" value="TFIIF_beta"/>
    <property type="match status" value="1"/>
</dbReference>
<dbReference type="FunFam" id="1.10.10.10:FF:000035">
    <property type="entry name" value="General transcription factor IIF subunit 2"/>
    <property type="match status" value="1"/>
</dbReference>
<evidence type="ECO:0000313" key="13">
    <source>
        <dbReference type="EMBL" id="KAH6898845.1"/>
    </source>
</evidence>
<dbReference type="GO" id="GO:0006367">
    <property type="term" value="P:transcription initiation at RNA polymerase II promoter"/>
    <property type="evidence" value="ECO:0007669"/>
    <property type="project" value="InterPro"/>
</dbReference>
<comment type="subcellular location">
    <subcellularLocation>
        <location evidence="1">Nucleus</location>
    </subcellularLocation>
</comment>
<organism evidence="13 14">
    <name type="scientific">Thelonectria olida</name>
    <dbReference type="NCBI Taxonomy" id="1576542"/>
    <lineage>
        <taxon>Eukaryota</taxon>
        <taxon>Fungi</taxon>
        <taxon>Dikarya</taxon>
        <taxon>Ascomycota</taxon>
        <taxon>Pezizomycotina</taxon>
        <taxon>Sordariomycetes</taxon>
        <taxon>Hypocreomycetidae</taxon>
        <taxon>Hypocreales</taxon>
        <taxon>Nectriaceae</taxon>
        <taxon>Thelonectria</taxon>
    </lineage>
</organism>
<proteinExistence type="inferred from homology"/>
<dbReference type="InterPro" id="IPR003196">
    <property type="entry name" value="TFIIF_beta"/>
</dbReference>
<evidence type="ECO:0000256" key="10">
    <source>
        <dbReference type="SAM" id="MobiDB-lite"/>
    </source>
</evidence>
<comment type="similarity">
    <text evidence="2">Belongs to the TFIIF beta subunit family.</text>
</comment>
<dbReference type="InterPro" id="IPR036388">
    <property type="entry name" value="WH-like_DNA-bd_sf"/>
</dbReference>
<feature type="domain" description="TFIIF beta subunit HTH" evidence="11">
    <location>
        <begin position="265"/>
        <end position="329"/>
    </location>
</feature>
<dbReference type="AlphaFoldDB" id="A0A9P8WK85"/>
<dbReference type="Proteomes" id="UP000777438">
    <property type="component" value="Unassembled WGS sequence"/>
</dbReference>
<keyword evidence="6" id="KW-0804">Transcription</keyword>
<dbReference type="Pfam" id="PF17683">
    <property type="entry name" value="TFIIF_beta_N"/>
    <property type="match status" value="1"/>
</dbReference>
<feature type="compositionally biased region" description="Acidic residues" evidence="10">
    <location>
        <begin position="343"/>
        <end position="362"/>
    </location>
</feature>
<dbReference type="PANTHER" id="PTHR10445:SF0">
    <property type="entry name" value="GENERAL TRANSCRIPTION FACTOR IIF SUBUNIT 2"/>
    <property type="match status" value="1"/>
</dbReference>
<sequence>MADFIKPDPEASGSPANAEEDDLYEDAGDLEFYDKNAPGSSLETLYLARIPKSMWDAWIKMTERLGDDDEIQIGTLRTWNEAKPDGSTDTKLRMLLHPNCPEHQALPREYDLEVSDANVNNHFIFSEEDLPGFKARSKARQDAANAGIPASLLRQKGGAPERSNFDRRNRFQPYYRKAVPKKTKIFGKIHYDVRVEPRDVAEEERLLGQRLMDAEQSKSKLQIISRNKASSINHPGTAGAVGWGGNFIKNAPAAKPKKGEVFKAARIPKNQLLDLIFECFRQYQYWSMKALRQKLQQPDTYLRQVLEEIAVLNKSGRFANHYCLSEAYRDRGGNESKEAAAEAVDDGEDDEGEEMEDVLPTS</sequence>
<evidence type="ECO:0000256" key="1">
    <source>
        <dbReference type="ARBA" id="ARBA00004123"/>
    </source>
</evidence>
<feature type="compositionally biased region" description="Basic and acidic residues" evidence="10">
    <location>
        <begin position="331"/>
        <end position="340"/>
    </location>
</feature>
<evidence type="ECO:0000256" key="6">
    <source>
        <dbReference type="ARBA" id="ARBA00023163"/>
    </source>
</evidence>
<dbReference type="SUPFAM" id="SSF50916">
    <property type="entry name" value="Rap30/74 interaction domains"/>
    <property type="match status" value="1"/>
</dbReference>
<evidence type="ECO:0000256" key="7">
    <source>
        <dbReference type="ARBA" id="ARBA00023242"/>
    </source>
</evidence>
<dbReference type="InterPro" id="IPR040504">
    <property type="entry name" value="TFIIF_beta_N"/>
</dbReference>
<evidence type="ECO:0000313" key="14">
    <source>
        <dbReference type="Proteomes" id="UP000777438"/>
    </source>
</evidence>
<feature type="region of interest" description="Disordered" evidence="10">
    <location>
        <begin position="1"/>
        <end position="22"/>
    </location>
</feature>
<accession>A0A9P8WK85</accession>
<gene>
    <name evidence="13" type="ORF">B0T10DRAFT_473839</name>
</gene>
<evidence type="ECO:0000256" key="5">
    <source>
        <dbReference type="ARBA" id="ARBA00023125"/>
    </source>
</evidence>
<reference evidence="13 14" key="1">
    <citation type="journal article" date="2021" name="Nat. Commun.">
        <title>Genetic determinants of endophytism in the Arabidopsis root mycobiome.</title>
        <authorList>
            <person name="Mesny F."/>
            <person name="Miyauchi S."/>
            <person name="Thiergart T."/>
            <person name="Pickel B."/>
            <person name="Atanasova L."/>
            <person name="Karlsson M."/>
            <person name="Huettel B."/>
            <person name="Barry K.W."/>
            <person name="Haridas S."/>
            <person name="Chen C."/>
            <person name="Bauer D."/>
            <person name="Andreopoulos W."/>
            <person name="Pangilinan J."/>
            <person name="LaButti K."/>
            <person name="Riley R."/>
            <person name="Lipzen A."/>
            <person name="Clum A."/>
            <person name="Drula E."/>
            <person name="Henrissat B."/>
            <person name="Kohler A."/>
            <person name="Grigoriev I.V."/>
            <person name="Martin F.M."/>
            <person name="Hacquard S."/>
        </authorList>
    </citation>
    <scope>NUCLEOTIDE SEQUENCE [LARGE SCALE GENOMIC DNA]</scope>
    <source>
        <strain evidence="13 14">MPI-CAGE-CH-0241</strain>
    </source>
</reference>
<dbReference type="Gene3D" id="1.10.10.10">
    <property type="entry name" value="Winged helix-like DNA-binding domain superfamily/Winged helix DNA-binding domain"/>
    <property type="match status" value="1"/>
</dbReference>
<dbReference type="GO" id="GO:0003677">
    <property type="term" value="F:DNA binding"/>
    <property type="evidence" value="ECO:0007669"/>
    <property type="project" value="UniProtKB-KW"/>
</dbReference>
<feature type="domain" description="TFIIF beta subunit N-terminal" evidence="12">
    <location>
        <begin position="45"/>
        <end position="197"/>
    </location>
</feature>
<comment type="caution">
    <text evidence="13">The sequence shown here is derived from an EMBL/GenBank/DDBJ whole genome shotgun (WGS) entry which is preliminary data.</text>
</comment>
<dbReference type="InterPro" id="IPR036390">
    <property type="entry name" value="WH_DNA-bd_sf"/>
</dbReference>
<feature type="region of interest" description="Disordered" evidence="10">
    <location>
        <begin position="331"/>
        <end position="362"/>
    </location>
</feature>
<dbReference type="EMBL" id="JAGPYM010000002">
    <property type="protein sequence ID" value="KAH6898845.1"/>
    <property type="molecule type" value="Genomic_DNA"/>
</dbReference>
<evidence type="ECO:0000256" key="2">
    <source>
        <dbReference type="ARBA" id="ARBA00009543"/>
    </source>
</evidence>
<dbReference type="SUPFAM" id="SSF46785">
    <property type="entry name" value="Winged helix' DNA-binding domain"/>
    <property type="match status" value="1"/>
</dbReference>
<keyword evidence="14" id="KW-1185">Reference proteome</keyword>
<evidence type="ECO:0000259" key="11">
    <source>
        <dbReference type="Pfam" id="PF02270"/>
    </source>
</evidence>
<dbReference type="InterPro" id="IPR040450">
    <property type="entry name" value="TFIIF_beta_HTH"/>
</dbReference>
<dbReference type="InterPro" id="IPR011039">
    <property type="entry name" value="TFIIF_interaction"/>
</dbReference>